<keyword evidence="2" id="KW-1185">Reference proteome</keyword>
<protein>
    <submittedName>
        <fullName evidence="1">TIGR04141 family sporadically distributed protein</fullName>
    </submittedName>
</protein>
<dbReference type="NCBIfam" id="TIGR04141">
    <property type="entry name" value="TIGR04141 family sporadically distributed protein"/>
    <property type="match status" value="1"/>
</dbReference>
<accession>A0ABV9VGK0</accession>
<proteinExistence type="predicted"/>
<dbReference type="EMBL" id="JBHSJE010000009">
    <property type="protein sequence ID" value="MFC4981934.1"/>
    <property type="molecule type" value="Genomic_DNA"/>
</dbReference>
<sequence length="579" mass="62358">MEATLLTSHTAVRTVYRLSGVAPTEEAILSALDLALLDGLGAELHAPEVLNTPAVYITCGMERAEAPWCGSMSRTTGITVSESVRRTAALLLLAVDDAVYAIGCDQGYRLIPEHLKDKRFGLSFAIRQMDPNMIRGAVSRSLGRARTDISLVPGGAPVPLLGIRDHSRIVRSLGGYLDDLPLTRSRYKRGRAVSAQGGCGLRIALGVEPDALISDLRTIARICREDIPHQELEFVDHIVPVTDTMTLDELDQGFDERLGGRAEALVSVSVPSEHHVAYGDATTYRTQINSPGALVSGDFDLGYTLTRARLAPPGRRLKALRDGTVTLARDRRAGVTDTLAVTSALSWLETSMSLGPKRFFLMEGEWYEAGAAYVEECRATVRALFSPTPSVSLPSWSDGETENTYNNRVADDRPGWLCLDTKNVPNPLRPRDQVEICDLLTPDGTLILVKRAGGSGPLSHLFSQARVAVELLQESPQVRADFTAKVGRLSGGALVLPEDYTPRRIVLAMQLKNRDGLTPESVFGFSQITMAQTAKALAARGVTVEVVDIPEGGASPCPPPSSRAAGDVRVPAQFCGPVS</sequence>
<evidence type="ECO:0000313" key="1">
    <source>
        <dbReference type="EMBL" id="MFC4981934.1"/>
    </source>
</evidence>
<name>A0ABV9VGK0_STRAZ</name>
<dbReference type="GeneID" id="31234704"/>
<reference evidence="2" key="1">
    <citation type="journal article" date="2019" name="Int. J. Syst. Evol. Microbiol.">
        <title>The Global Catalogue of Microorganisms (GCM) 10K type strain sequencing project: providing services to taxonomists for standard genome sequencing and annotation.</title>
        <authorList>
            <consortium name="The Broad Institute Genomics Platform"/>
            <consortium name="The Broad Institute Genome Sequencing Center for Infectious Disease"/>
            <person name="Wu L."/>
            <person name="Ma J."/>
        </authorList>
    </citation>
    <scope>NUCLEOTIDE SEQUENCE [LARGE SCALE GENOMIC DNA]</scope>
    <source>
        <strain evidence="2">ICMP 257</strain>
    </source>
</reference>
<dbReference type="Pfam" id="PF19614">
    <property type="entry name" value="DUF6119"/>
    <property type="match status" value="1"/>
</dbReference>
<gene>
    <name evidence="1" type="ORF">ACFPL4_26940</name>
</gene>
<dbReference type="InterPro" id="IPR026487">
    <property type="entry name" value="CHP04141"/>
</dbReference>
<dbReference type="RefSeq" id="WP_063746161.1">
    <property type="nucleotide sequence ID" value="NZ_JBHSJE010000009.1"/>
</dbReference>
<evidence type="ECO:0000313" key="2">
    <source>
        <dbReference type="Proteomes" id="UP001595908"/>
    </source>
</evidence>
<dbReference type="Proteomes" id="UP001595908">
    <property type="component" value="Unassembled WGS sequence"/>
</dbReference>
<comment type="caution">
    <text evidence="1">The sequence shown here is derived from an EMBL/GenBank/DDBJ whole genome shotgun (WGS) entry which is preliminary data.</text>
</comment>
<organism evidence="1 2">
    <name type="scientific">Streptomyces atroolivaceus</name>
    <dbReference type="NCBI Taxonomy" id="66869"/>
    <lineage>
        <taxon>Bacteria</taxon>
        <taxon>Bacillati</taxon>
        <taxon>Actinomycetota</taxon>
        <taxon>Actinomycetes</taxon>
        <taxon>Kitasatosporales</taxon>
        <taxon>Streptomycetaceae</taxon>
        <taxon>Streptomyces</taxon>
    </lineage>
</organism>